<dbReference type="EMBL" id="DSUJ01000011">
    <property type="protein sequence ID" value="HFI92459.1"/>
    <property type="molecule type" value="Genomic_DNA"/>
</dbReference>
<keyword evidence="1" id="KW-1133">Transmembrane helix</keyword>
<feature type="transmembrane region" description="Helical" evidence="1">
    <location>
        <begin position="5"/>
        <end position="23"/>
    </location>
</feature>
<gene>
    <name evidence="2" type="ORF">ENS31_13160</name>
</gene>
<keyword evidence="1" id="KW-0472">Membrane</keyword>
<evidence type="ECO:0000256" key="1">
    <source>
        <dbReference type="SAM" id="Phobius"/>
    </source>
</evidence>
<accession>A0A7V2ZLZ5</accession>
<dbReference type="AlphaFoldDB" id="A0A7V2ZLZ5"/>
<proteinExistence type="predicted"/>
<evidence type="ECO:0000313" key="2">
    <source>
        <dbReference type="EMBL" id="HFI92459.1"/>
    </source>
</evidence>
<keyword evidence="1" id="KW-0812">Transmembrane</keyword>
<reference evidence="2" key="1">
    <citation type="journal article" date="2020" name="mSystems">
        <title>Genome- and Community-Level Interaction Insights into Carbon Utilization and Element Cycling Functions of Hydrothermarchaeota in Hydrothermal Sediment.</title>
        <authorList>
            <person name="Zhou Z."/>
            <person name="Liu Y."/>
            <person name="Xu W."/>
            <person name="Pan J."/>
            <person name="Luo Z.H."/>
            <person name="Li M."/>
        </authorList>
    </citation>
    <scope>NUCLEOTIDE SEQUENCE [LARGE SCALE GENOMIC DNA]</scope>
    <source>
        <strain evidence="2">SpSt-479</strain>
    </source>
</reference>
<sequence length="446" mass="49916">MKQKIISGLIYLSLLLISIFLLWSCKEDSNPVDNNPTYASSTKTITPQGGGTIELTNKNGDPIKLTIPAYAIQDTTAITLEILNDVRANPFSQNILSTIRILPDGLLLDTAATIKITFNKEITDTSKTILYYRKDNNLAHPLKSKWINNRTIEAFTFHFSDYGGAIPTSSEIINQAQNTSQEPNSNIWDWQSFYNLINALIKYEEMLELLGETDLSEQLHNKIVQRVTEQINLFMNQPIPEEPCGYYLKTLLKYHEIAILIGVEEQIIEQMSERLNEVLNRCYIRGELDFEYNYCISAEGAEICRTITGTVPFTVNTTIEPNGQINGSGVLDWSGTMNGLPPNCFYDEAGIVNVTLGGEMVLDDQGTLWMDFEILEHATGTVTAGCQGAPPQVYPFNPPDVTHNIRMLAEDGTQMIMPIPGANGNFKWTLHLNLMPCGITVNEFIK</sequence>
<name>A0A7V2ZLZ5_9BACT</name>
<comment type="caution">
    <text evidence="2">The sequence shown here is derived from an EMBL/GenBank/DDBJ whole genome shotgun (WGS) entry which is preliminary data.</text>
</comment>
<organism evidence="2">
    <name type="scientific">Ignavibacterium album</name>
    <dbReference type="NCBI Taxonomy" id="591197"/>
    <lineage>
        <taxon>Bacteria</taxon>
        <taxon>Pseudomonadati</taxon>
        <taxon>Ignavibacteriota</taxon>
        <taxon>Ignavibacteria</taxon>
        <taxon>Ignavibacteriales</taxon>
        <taxon>Ignavibacteriaceae</taxon>
        <taxon>Ignavibacterium</taxon>
    </lineage>
</organism>
<protein>
    <submittedName>
        <fullName evidence="2">Uncharacterized protein</fullName>
    </submittedName>
</protein>